<dbReference type="CDD" id="cd13397">
    <property type="entry name" value="ASKHA_NBD_actin_Arp-T1-3"/>
    <property type="match status" value="1"/>
</dbReference>
<accession>A0A9Q0R5D3</accession>
<dbReference type="SUPFAM" id="SSF53067">
    <property type="entry name" value="Actin-like ATPase domain"/>
    <property type="match status" value="2"/>
</dbReference>
<keyword evidence="2" id="KW-0963">Cytoplasm</keyword>
<evidence type="ECO:0000256" key="3">
    <source>
        <dbReference type="ARBA" id="ARBA00023212"/>
    </source>
</evidence>
<dbReference type="Pfam" id="PF00022">
    <property type="entry name" value="Actin"/>
    <property type="match status" value="1"/>
</dbReference>
<keyword evidence="3" id="KW-0206">Cytoskeleton</keyword>
<dbReference type="Gene3D" id="3.90.640.10">
    <property type="entry name" value="Actin, Chain A, domain 4"/>
    <property type="match status" value="1"/>
</dbReference>
<dbReference type="AlphaFoldDB" id="A0A9Q0R5D3"/>
<dbReference type="PRINTS" id="PR00190">
    <property type="entry name" value="ACTIN"/>
</dbReference>
<dbReference type="SMART" id="SM00268">
    <property type="entry name" value="ACTIN"/>
    <property type="match status" value="1"/>
</dbReference>
<evidence type="ECO:0000256" key="1">
    <source>
        <dbReference type="ARBA" id="ARBA00004245"/>
    </source>
</evidence>
<evidence type="ECO:0000313" key="5">
    <source>
        <dbReference type="EMBL" id="KAJ5067138.1"/>
    </source>
</evidence>
<reference evidence="5" key="1">
    <citation type="submission" date="2022-10" db="EMBL/GenBank/DDBJ databases">
        <title>Novel sulphate-reducing endosymbionts in the free-living metamonad Anaeramoeba.</title>
        <authorList>
            <person name="Jerlstrom-Hultqvist J."/>
            <person name="Cepicka I."/>
            <person name="Gallot-Lavallee L."/>
            <person name="Salas-Leiva D."/>
            <person name="Curtis B.A."/>
            <person name="Zahonova K."/>
            <person name="Pipaliya S."/>
            <person name="Dacks J."/>
            <person name="Roger A.J."/>
        </authorList>
    </citation>
    <scope>NUCLEOTIDE SEQUENCE</scope>
    <source>
        <strain evidence="5">BMAN</strain>
    </source>
</reference>
<proteinExistence type="inferred from homology"/>
<evidence type="ECO:0000256" key="2">
    <source>
        <dbReference type="ARBA" id="ARBA00022490"/>
    </source>
</evidence>
<sequence length="378" mass="43057">MDDFEEKMPIVIDNGSGFIKSGFGGEEEPKSKFTTIIGKPKHLEMIKKINTKKYYIGNEAENQRGILELEYPMERGIVRNWDNMEKIWDYIFFNELKVEPEDQPLLLSEVPMNPKSNREKITEIMFEVFHVPSFYISLPGILALYSSGRTTGIVIDIGDGVTYTLPAYEGFILRNHISRANFGGTDLTDYLINILNEKDLFFTTSAERETAKDIKEKLGYSTFDFNQEMILSNSKNHSIDKNYELPDGQVITIGNERFRCAEVLFNPSLMGIEQPGIHQIVSNSIQKCDIDIQRDLLANIIFSGGSTLFPGISDRFVKELVPLFSPVMRIMPVCPPERQFSVWIGGSILTTLSSSQSMWIPKSEFEEVGNQIIHQKCF</sequence>
<dbReference type="Gene3D" id="3.30.420.40">
    <property type="match status" value="2"/>
</dbReference>
<gene>
    <name evidence="5" type="ORF">M0811_13288</name>
</gene>
<protein>
    <submittedName>
        <fullName evidence="5">Actin-7-related</fullName>
    </submittedName>
</protein>
<organism evidence="5 6">
    <name type="scientific">Anaeramoeba ignava</name>
    <name type="common">Anaerobic marine amoeba</name>
    <dbReference type="NCBI Taxonomy" id="1746090"/>
    <lineage>
        <taxon>Eukaryota</taxon>
        <taxon>Metamonada</taxon>
        <taxon>Anaeramoebidae</taxon>
        <taxon>Anaeramoeba</taxon>
    </lineage>
</organism>
<dbReference type="InterPro" id="IPR004000">
    <property type="entry name" value="Actin"/>
</dbReference>
<dbReference type="GO" id="GO:0005856">
    <property type="term" value="C:cytoskeleton"/>
    <property type="evidence" value="ECO:0007669"/>
    <property type="project" value="UniProtKB-SubCell"/>
</dbReference>
<comment type="subcellular location">
    <subcellularLocation>
        <location evidence="1">Cytoplasm</location>
        <location evidence="1">Cytoskeleton</location>
    </subcellularLocation>
</comment>
<comment type="caution">
    <text evidence="5">The sequence shown here is derived from an EMBL/GenBank/DDBJ whole genome shotgun (WGS) entry which is preliminary data.</text>
</comment>
<comment type="similarity">
    <text evidence="4">Belongs to the actin family.</text>
</comment>
<dbReference type="EMBL" id="JAPDFW010000134">
    <property type="protein sequence ID" value="KAJ5067138.1"/>
    <property type="molecule type" value="Genomic_DNA"/>
</dbReference>
<dbReference type="FunFam" id="3.90.640.10:FF:000047">
    <property type="entry name" value="Actin, alpha skeletal muscle"/>
    <property type="match status" value="1"/>
</dbReference>
<dbReference type="Proteomes" id="UP001149090">
    <property type="component" value="Unassembled WGS sequence"/>
</dbReference>
<dbReference type="FunFam" id="3.30.420.40:FF:000018">
    <property type="entry name" value="Actin-like protein (Centractin)"/>
    <property type="match status" value="1"/>
</dbReference>
<dbReference type="PANTHER" id="PTHR11937">
    <property type="entry name" value="ACTIN"/>
    <property type="match status" value="1"/>
</dbReference>
<evidence type="ECO:0000313" key="6">
    <source>
        <dbReference type="Proteomes" id="UP001149090"/>
    </source>
</evidence>
<name>A0A9Q0R5D3_ANAIG</name>
<keyword evidence="6" id="KW-1185">Reference proteome</keyword>
<evidence type="ECO:0000256" key="4">
    <source>
        <dbReference type="RuleBase" id="RU000487"/>
    </source>
</evidence>
<dbReference type="InterPro" id="IPR043129">
    <property type="entry name" value="ATPase_NBD"/>
</dbReference>